<organism evidence="3 4">
    <name type="scientific">Enterococcus raffinosus</name>
    <dbReference type="NCBI Taxonomy" id="71452"/>
    <lineage>
        <taxon>Bacteria</taxon>
        <taxon>Bacillati</taxon>
        <taxon>Bacillota</taxon>
        <taxon>Bacilli</taxon>
        <taxon>Lactobacillales</taxon>
        <taxon>Enterococcaceae</taxon>
        <taxon>Enterococcus</taxon>
    </lineage>
</organism>
<evidence type="ECO:0008006" key="5">
    <source>
        <dbReference type="Google" id="ProtNLM"/>
    </source>
</evidence>
<proteinExistence type="predicted"/>
<feature type="compositionally biased region" description="Polar residues" evidence="1">
    <location>
        <begin position="129"/>
        <end position="145"/>
    </location>
</feature>
<gene>
    <name evidence="3" type="ORF">P7D78_16420</name>
</gene>
<evidence type="ECO:0000313" key="4">
    <source>
        <dbReference type="Proteomes" id="UP001249240"/>
    </source>
</evidence>
<dbReference type="RefSeq" id="WP_010744524.1">
    <property type="nucleotide sequence ID" value="NZ_BAAAXM010000024.1"/>
</dbReference>
<evidence type="ECO:0000313" key="3">
    <source>
        <dbReference type="EMBL" id="MDT2539719.1"/>
    </source>
</evidence>
<comment type="caution">
    <text evidence="3">The sequence shown here is derived from an EMBL/GenBank/DDBJ whole genome shotgun (WGS) entry which is preliminary data.</text>
</comment>
<feature type="signal peptide" evidence="2">
    <location>
        <begin position="1"/>
        <end position="18"/>
    </location>
</feature>
<feature type="chain" id="PRO_5043555462" description="EF-hand domain-containing protein" evidence="2">
    <location>
        <begin position="19"/>
        <end position="234"/>
    </location>
</feature>
<dbReference type="Proteomes" id="UP001249240">
    <property type="component" value="Unassembled WGS sequence"/>
</dbReference>
<dbReference type="EMBL" id="JARPXM010000020">
    <property type="protein sequence ID" value="MDT2539719.1"/>
    <property type="molecule type" value="Genomic_DNA"/>
</dbReference>
<evidence type="ECO:0000256" key="1">
    <source>
        <dbReference type="SAM" id="MobiDB-lite"/>
    </source>
</evidence>
<dbReference type="InterPro" id="IPR018247">
    <property type="entry name" value="EF_Hand_1_Ca_BS"/>
</dbReference>
<sequence>MKKIVGLAVVTVSIFLLAGCNADKEQKRVSSISESSSEEKKKLEIISFKTFETDELGKAIITGTTDPNATVSVDDQKEIADEHGLFRIEYQLTEPKTKELTLTSKVNGVEAEKKIKIEPSKSYLRFEESSTSSEVAVPQPSSETNQSAAPATPEASAEQPQKDDQVGKVLVSPSGAAVTVLRVLPNGERVISEETSQADLNNDGILTFEELSQAENDLNRQTEEIRRKQLEEME</sequence>
<feature type="region of interest" description="Disordered" evidence="1">
    <location>
        <begin position="126"/>
        <end position="170"/>
    </location>
</feature>
<dbReference type="AlphaFoldDB" id="A0AAW8T484"/>
<accession>A0AAW8T484</accession>
<name>A0AAW8T484_9ENTE</name>
<feature type="compositionally biased region" description="Low complexity" evidence="1">
    <location>
        <begin position="146"/>
        <end position="159"/>
    </location>
</feature>
<keyword evidence="2" id="KW-0732">Signal</keyword>
<protein>
    <recommendedName>
        <fullName evidence="5">EF-hand domain-containing protein</fullName>
    </recommendedName>
</protein>
<dbReference type="PROSITE" id="PS51257">
    <property type="entry name" value="PROKAR_LIPOPROTEIN"/>
    <property type="match status" value="1"/>
</dbReference>
<reference evidence="3" key="1">
    <citation type="submission" date="2023-03" db="EMBL/GenBank/DDBJ databases">
        <authorList>
            <person name="Shen W."/>
            <person name="Cai J."/>
        </authorList>
    </citation>
    <scope>NUCLEOTIDE SEQUENCE</scope>
    <source>
        <strain evidence="3">B646-2</strain>
    </source>
</reference>
<dbReference type="PROSITE" id="PS00018">
    <property type="entry name" value="EF_HAND_1"/>
    <property type="match status" value="1"/>
</dbReference>
<evidence type="ECO:0000256" key="2">
    <source>
        <dbReference type="SAM" id="SignalP"/>
    </source>
</evidence>